<evidence type="ECO:0000313" key="1">
    <source>
        <dbReference type="EMBL" id="KAF2675766.1"/>
    </source>
</evidence>
<sequence length="614" mass="68756">MLALPLGGLTRCKQPAQVYSGTFSLKEVDYDVVAEIDDGIFEPGEYINIQNIVRKEGCTGSFGRSRLRLATPANRCRDRYDETFIDLIRPGEVVEIEEQIIVSEHCLESSTTVLRLKLFLESLKESATSRHCPPQAFLAKAYPLQITGRRCFNISITGSMGDPSTGNSVLNSYERKSVILFANTFKNFRYRQRSIFDLLDPWEVTRLAKLGTSFVFLGTKDEDAMREWGRDLLFPASCTSLMSPVDAANLDGLIAELSPGRRDALGARAKTLVPPILIRPIQIRFWTGAGAVSVGAIYPLHRFLISSYLGLGVRGNEGTVTVFEGLPLTANILCSPPDLEDTSDGGLWGHHACLLLSALSLQVQVSMFWNFAGYWDMASLPYGAIHDPNPIYLTAGHQDSSPDQRAERLTRLQGHRIPPPLPLHRHYLPDLRLLRRIAHHRNPHIQHPIALTPSLRTSSRRAPTSLPSSPGFQKHPKGLFTFILASLLPAMCAERLASSRTVYRPLKEKLAVLYSTEDGTVSMRLRNMKVGSEKIKRRIQEANEPGKEIWFVLEESWLELTVSPWSRVVDLARGGEKDSRSDRDGVETSRAFSEIKLRGLRVGWRATLPTIRYR</sequence>
<dbReference type="Proteomes" id="UP000799291">
    <property type="component" value="Unassembled WGS sequence"/>
</dbReference>
<dbReference type="EMBL" id="MU005648">
    <property type="protein sequence ID" value="KAF2675766.1"/>
    <property type="molecule type" value="Genomic_DNA"/>
</dbReference>
<keyword evidence="2" id="KW-1185">Reference proteome</keyword>
<organism evidence="1 2">
    <name type="scientific">Lentithecium fluviatile CBS 122367</name>
    <dbReference type="NCBI Taxonomy" id="1168545"/>
    <lineage>
        <taxon>Eukaryota</taxon>
        <taxon>Fungi</taxon>
        <taxon>Dikarya</taxon>
        <taxon>Ascomycota</taxon>
        <taxon>Pezizomycotina</taxon>
        <taxon>Dothideomycetes</taxon>
        <taxon>Pleosporomycetidae</taxon>
        <taxon>Pleosporales</taxon>
        <taxon>Massarineae</taxon>
        <taxon>Lentitheciaceae</taxon>
        <taxon>Lentithecium</taxon>
    </lineage>
</organism>
<dbReference type="OrthoDB" id="5319158at2759"/>
<gene>
    <name evidence="1" type="ORF">K458DRAFT_410973</name>
</gene>
<name>A0A6G1IC38_9PLEO</name>
<accession>A0A6G1IC38</accession>
<evidence type="ECO:0000313" key="2">
    <source>
        <dbReference type="Proteomes" id="UP000799291"/>
    </source>
</evidence>
<dbReference type="AlphaFoldDB" id="A0A6G1IC38"/>
<proteinExistence type="predicted"/>
<reference evidence="1" key="1">
    <citation type="journal article" date="2020" name="Stud. Mycol.">
        <title>101 Dothideomycetes genomes: a test case for predicting lifestyles and emergence of pathogens.</title>
        <authorList>
            <person name="Haridas S."/>
            <person name="Albert R."/>
            <person name="Binder M."/>
            <person name="Bloem J."/>
            <person name="Labutti K."/>
            <person name="Salamov A."/>
            <person name="Andreopoulos B."/>
            <person name="Baker S."/>
            <person name="Barry K."/>
            <person name="Bills G."/>
            <person name="Bluhm B."/>
            <person name="Cannon C."/>
            <person name="Castanera R."/>
            <person name="Culley D."/>
            <person name="Daum C."/>
            <person name="Ezra D."/>
            <person name="Gonzalez J."/>
            <person name="Henrissat B."/>
            <person name="Kuo A."/>
            <person name="Liang C."/>
            <person name="Lipzen A."/>
            <person name="Lutzoni F."/>
            <person name="Magnuson J."/>
            <person name="Mondo S."/>
            <person name="Nolan M."/>
            <person name="Ohm R."/>
            <person name="Pangilinan J."/>
            <person name="Park H.-J."/>
            <person name="Ramirez L."/>
            <person name="Alfaro M."/>
            <person name="Sun H."/>
            <person name="Tritt A."/>
            <person name="Yoshinaga Y."/>
            <person name="Zwiers L.-H."/>
            <person name="Turgeon B."/>
            <person name="Goodwin S."/>
            <person name="Spatafora J."/>
            <person name="Crous P."/>
            <person name="Grigoriev I."/>
        </authorList>
    </citation>
    <scope>NUCLEOTIDE SEQUENCE</scope>
    <source>
        <strain evidence="1">CBS 122367</strain>
    </source>
</reference>
<protein>
    <submittedName>
        <fullName evidence="1">Uncharacterized protein</fullName>
    </submittedName>
</protein>